<keyword evidence="3" id="KW-1185">Reference proteome</keyword>
<organism evidence="2 3">
    <name type="scientific">Novimethylophilus kurashikiensis</name>
    <dbReference type="NCBI Taxonomy" id="1825523"/>
    <lineage>
        <taxon>Bacteria</taxon>
        <taxon>Pseudomonadati</taxon>
        <taxon>Pseudomonadota</taxon>
        <taxon>Betaproteobacteria</taxon>
        <taxon>Nitrosomonadales</taxon>
        <taxon>Methylophilaceae</taxon>
        <taxon>Novimethylophilus</taxon>
    </lineage>
</organism>
<evidence type="ECO:0000256" key="1">
    <source>
        <dbReference type="SAM" id="MobiDB-lite"/>
    </source>
</evidence>
<feature type="compositionally biased region" description="Basic residues" evidence="1">
    <location>
        <begin position="101"/>
        <end position="111"/>
    </location>
</feature>
<evidence type="ECO:0000313" key="2">
    <source>
        <dbReference type="EMBL" id="GBG12680.1"/>
    </source>
</evidence>
<feature type="region of interest" description="Disordered" evidence="1">
    <location>
        <begin position="70"/>
        <end position="111"/>
    </location>
</feature>
<evidence type="ECO:0000313" key="3">
    <source>
        <dbReference type="Proteomes" id="UP000245081"/>
    </source>
</evidence>
<sequence length="111" mass="13006">MKIKSPSEVYLEKARQLSEEETERLFSRMGSKLRKKQEKEKVNVVEALAIQLELEDEMLREWRERFAEIKQKHDKKEDIAKSEDRKPEEQSAGKTPEAAKPAKKPRAKKAV</sequence>
<dbReference type="AlphaFoldDB" id="A0A2R5F1Z8"/>
<name>A0A2R5F1Z8_9PROT</name>
<reference evidence="2 3" key="1">
    <citation type="journal article" date="2018" name="Environ. Microbiol.">
        <title>Isolation and genomic characterization of Novimethylophilus kurashikiensis gen. nov. sp. nov., a new lanthanide-dependent methylotrophic species of Methylophilaceae.</title>
        <authorList>
            <person name="Lv H."/>
            <person name="Sahin N."/>
            <person name="Tani A."/>
        </authorList>
    </citation>
    <scope>NUCLEOTIDE SEQUENCE [LARGE SCALE GENOMIC DNA]</scope>
    <source>
        <strain evidence="2 3">La2-4</strain>
    </source>
</reference>
<protein>
    <submittedName>
        <fullName evidence="2">Uncharacterized protein</fullName>
    </submittedName>
</protein>
<dbReference type="RefSeq" id="WP_227871292.1">
    <property type="nucleotide sequence ID" value="NZ_BDOQ01000001.1"/>
</dbReference>
<feature type="compositionally biased region" description="Basic and acidic residues" evidence="1">
    <location>
        <begin position="70"/>
        <end position="91"/>
    </location>
</feature>
<proteinExistence type="predicted"/>
<accession>A0A2R5F1Z8</accession>
<comment type="caution">
    <text evidence="2">The sequence shown here is derived from an EMBL/GenBank/DDBJ whole genome shotgun (WGS) entry which is preliminary data.</text>
</comment>
<gene>
    <name evidence="2" type="ORF">NMK_0212</name>
</gene>
<dbReference type="Proteomes" id="UP000245081">
    <property type="component" value="Unassembled WGS sequence"/>
</dbReference>
<dbReference type="EMBL" id="BDOQ01000001">
    <property type="protein sequence ID" value="GBG12680.1"/>
    <property type="molecule type" value="Genomic_DNA"/>
</dbReference>